<protein>
    <recommendedName>
        <fullName evidence="4">Transmembrane protein</fullName>
    </recommendedName>
</protein>
<keyword evidence="1" id="KW-1133">Transmembrane helix</keyword>
<feature type="transmembrane region" description="Helical" evidence="1">
    <location>
        <begin position="124"/>
        <end position="144"/>
    </location>
</feature>
<dbReference type="RefSeq" id="WP_138230366.1">
    <property type="nucleotide sequence ID" value="NZ_AP022577.1"/>
</dbReference>
<keyword evidence="1" id="KW-0472">Membrane</keyword>
<evidence type="ECO:0000313" key="2">
    <source>
        <dbReference type="EMBL" id="BBX87936.1"/>
    </source>
</evidence>
<name>A0ABM7IMI5_9MYCO</name>
<dbReference type="Proteomes" id="UP000465609">
    <property type="component" value="Chromosome"/>
</dbReference>
<feature type="transmembrane region" description="Helical" evidence="1">
    <location>
        <begin position="50"/>
        <end position="74"/>
    </location>
</feature>
<evidence type="ECO:0008006" key="4">
    <source>
        <dbReference type="Google" id="ProtNLM"/>
    </source>
</evidence>
<keyword evidence="1" id="KW-0812">Transmembrane</keyword>
<dbReference type="EMBL" id="AP022577">
    <property type="protein sequence ID" value="BBX87936.1"/>
    <property type="molecule type" value="Genomic_DNA"/>
</dbReference>
<feature type="transmembrane region" description="Helical" evidence="1">
    <location>
        <begin position="94"/>
        <end position="118"/>
    </location>
</feature>
<sequence length="182" mass="20182">MTSAVHGDQPRSSRLIATLAHWEMRTFAAAVLATVCERILVPTAISTTIVAIWGVCVFASIVHQCSTALCIPCVRDMPVDAPDRARRQKLLLRLSHFGSTWVGFATLLFFCAGVPAIVRALYPNAAPELLQIPGLVWIVPLVYARSIHRKLRPWCPYCRDWREGGDYEPSPAPVAFGIKTER</sequence>
<reference evidence="2 3" key="1">
    <citation type="journal article" date="2019" name="Emerg. Microbes Infect.">
        <title>Comprehensive subspecies identification of 175 nontuberculous mycobacteria species based on 7547 genomic profiles.</title>
        <authorList>
            <person name="Matsumoto Y."/>
            <person name="Kinjo T."/>
            <person name="Motooka D."/>
            <person name="Nabeya D."/>
            <person name="Jung N."/>
            <person name="Uechi K."/>
            <person name="Horii T."/>
            <person name="Iida T."/>
            <person name="Fujita J."/>
            <person name="Nakamura S."/>
        </authorList>
    </citation>
    <scope>NUCLEOTIDE SEQUENCE [LARGE SCALE GENOMIC DNA]</scope>
    <source>
        <strain evidence="2 3">JCM 15296</strain>
    </source>
</reference>
<proteinExistence type="predicted"/>
<gene>
    <name evidence="2" type="ORF">MAUB_58090</name>
</gene>
<organism evidence="2 3">
    <name type="scientific">Mycolicibacterium aubagnense</name>
    <dbReference type="NCBI Taxonomy" id="319707"/>
    <lineage>
        <taxon>Bacteria</taxon>
        <taxon>Bacillati</taxon>
        <taxon>Actinomycetota</taxon>
        <taxon>Actinomycetes</taxon>
        <taxon>Mycobacteriales</taxon>
        <taxon>Mycobacteriaceae</taxon>
        <taxon>Mycolicibacterium</taxon>
    </lineage>
</organism>
<evidence type="ECO:0000313" key="3">
    <source>
        <dbReference type="Proteomes" id="UP000465609"/>
    </source>
</evidence>
<accession>A0ABM7IMI5</accession>
<evidence type="ECO:0000256" key="1">
    <source>
        <dbReference type="SAM" id="Phobius"/>
    </source>
</evidence>
<keyword evidence="3" id="KW-1185">Reference proteome</keyword>